<name>A0A220XPE2_MYCIT</name>
<organism evidence="1 3">
    <name type="scientific">Mycobacterium intracellulare subsp. chimaera</name>
    <dbReference type="NCBI Taxonomy" id="222805"/>
    <lineage>
        <taxon>Bacteria</taxon>
        <taxon>Bacillati</taxon>
        <taxon>Actinomycetota</taxon>
        <taxon>Actinomycetes</taxon>
        <taxon>Mycobacteriales</taxon>
        <taxon>Mycobacteriaceae</taxon>
        <taxon>Mycobacterium</taxon>
        <taxon>Mycobacterium avium complex (MAC)</taxon>
    </lineage>
</organism>
<dbReference type="Proteomes" id="UP001529272">
    <property type="component" value="Unassembled WGS sequence"/>
</dbReference>
<evidence type="ECO:0000313" key="4">
    <source>
        <dbReference type="Proteomes" id="UP001529272"/>
    </source>
</evidence>
<evidence type="ECO:0000313" key="2">
    <source>
        <dbReference type="EMBL" id="MDM3930493.1"/>
    </source>
</evidence>
<dbReference type="EMBL" id="CP015267">
    <property type="protein sequence ID" value="ASL13274.1"/>
    <property type="molecule type" value="Genomic_DNA"/>
</dbReference>
<dbReference type="EMBL" id="JASZZX010000092">
    <property type="protein sequence ID" value="MDM3930493.1"/>
    <property type="molecule type" value="Genomic_DNA"/>
</dbReference>
<reference evidence="2" key="3">
    <citation type="submission" date="2023-06" db="EMBL/GenBank/DDBJ databases">
        <authorList>
            <person name="Spilker T."/>
        </authorList>
    </citation>
    <scope>NUCLEOTIDE SEQUENCE</scope>
    <source>
        <strain evidence="2">FLAC1071</strain>
    </source>
</reference>
<proteinExistence type="predicted"/>
<reference evidence="1 3" key="1">
    <citation type="journal article" date="2017" name="Lancet Infect. Dis.">
        <title>Global outbreak of severe Mycobacterium chimaera disease after cardiac surgery: a molecular epidemiological study.</title>
        <authorList>
            <person name="van Ingen J."/>
            <person name="Kohl T."/>
            <person name="Kranzer K."/>
            <person name="Hasse B."/>
            <person name="Keller P."/>
            <person name="Szafranska A."/>
            <person name="Hillemann D."/>
            <person name="Chand M."/>
            <person name="Schreiber P."/>
            <person name="Sommerstein R."/>
            <person name="Berger C."/>
            <person name="Genoni M."/>
            <person name="Ruegg C."/>
            <person name="Troillet N."/>
            <person name="Widmer A.F."/>
            <person name="Becker S.L."/>
            <person name="Herrmann M."/>
            <person name="Eckmanns T."/>
            <person name="Haller S."/>
            <person name="Hoeller C."/>
            <person name="Debast S.B."/>
            <person name="Wolfhagen M.J."/>
            <person name="Hopman J."/>
            <person name="Kluytmans J."/>
            <person name="Langelaar M."/>
            <person name="Notermans D.W."/>
            <person name="ten Oever J."/>
            <person name="van den Barselaar P."/>
            <person name="Vonk A.B.A."/>
            <person name="Vos M.C."/>
            <person name="Ahmed N."/>
            <person name="Brown T."/>
            <person name="Crook D."/>
            <person name="Lamagni T."/>
            <person name="Phin N."/>
            <person name="Smith E.G."/>
            <person name="Zambon M."/>
            <person name="Serr A."/>
            <person name="Goetting T."/>
            <person name="Ebner W."/>
            <person name="Thuermer A."/>
            <person name="Utpatel C."/>
            <person name="Sproer C."/>
            <person name="Bunk B."/>
            <person name="Nubel U."/>
            <person name="Bloemberg G."/>
            <person name="Bottger E."/>
            <person name="Niemann S."/>
            <person name="Wagner D."/>
            <person name="Sax H."/>
        </authorList>
    </citation>
    <scope>NUCLEOTIDE SEQUENCE [LARGE SCALE GENOMIC DNA]</scope>
    <source>
        <strain evidence="1 3">ZUERICH-2</strain>
    </source>
</reference>
<reference evidence="2" key="2">
    <citation type="submission" date="2023-06" db="EMBL/GenBank/DDBJ databases">
        <title>Itaconate inhibition of nontuberculous mycobacteria.</title>
        <authorList>
            <person name="Breen P."/>
            <person name="Zimbric M."/>
            <person name="Caverly L."/>
        </authorList>
    </citation>
    <scope>NUCLEOTIDE SEQUENCE</scope>
    <source>
        <strain evidence="2">FLAC1071</strain>
    </source>
</reference>
<evidence type="ECO:0000313" key="1">
    <source>
        <dbReference type="EMBL" id="ASL13274.1"/>
    </source>
</evidence>
<accession>A0A220XPE2</accession>
<gene>
    <name evidence="1" type="ORF">MYCOZU2_00822</name>
    <name evidence="2" type="ORF">QRB35_31770</name>
</gene>
<keyword evidence="4" id="KW-1185">Reference proteome</keyword>
<sequence>MPGTMLIAAGVTGKGRLAGRAAFVPFVDPAVGGIPPSAPPPSADIAAASAEAAQECA</sequence>
<dbReference type="RefSeq" id="WP_007172215.1">
    <property type="nucleotide sequence ID" value="NZ_CAAHFK010000092.1"/>
</dbReference>
<dbReference type="AlphaFoldDB" id="A0A220XPE2"/>
<protein>
    <submittedName>
        <fullName evidence="1">Uncharacterized protein</fullName>
    </submittedName>
</protein>
<dbReference type="Proteomes" id="UP000198286">
    <property type="component" value="Chromosome"/>
</dbReference>
<evidence type="ECO:0000313" key="3">
    <source>
        <dbReference type="Proteomes" id="UP000198286"/>
    </source>
</evidence>